<protein>
    <recommendedName>
        <fullName evidence="7">Protein prenyltransferase alpha subunit repeat-containing protein 1</fullName>
    </recommendedName>
</protein>
<reference evidence="5 6" key="1">
    <citation type="journal article" date="2021" name="Nat. Plants">
        <title>The Taxus genome provides insights into paclitaxel biosynthesis.</title>
        <authorList>
            <person name="Xiong X."/>
            <person name="Gou J."/>
            <person name="Liao Q."/>
            <person name="Li Y."/>
            <person name="Zhou Q."/>
            <person name="Bi G."/>
            <person name="Li C."/>
            <person name="Du R."/>
            <person name="Wang X."/>
            <person name="Sun T."/>
            <person name="Guo L."/>
            <person name="Liang H."/>
            <person name="Lu P."/>
            <person name="Wu Y."/>
            <person name="Zhang Z."/>
            <person name="Ro D.K."/>
            <person name="Shang Y."/>
            <person name="Huang S."/>
            <person name="Yan J."/>
        </authorList>
    </citation>
    <scope>NUCLEOTIDE SEQUENCE [LARGE SCALE GENOMIC DNA]</scope>
    <source>
        <strain evidence="5">Ta-2019</strain>
    </source>
</reference>
<keyword evidence="2" id="KW-0637">Prenyltransferase</keyword>
<evidence type="ECO:0000256" key="3">
    <source>
        <dbReference type="ARBA" id="ARBA00022679"/>
    </source>
</evidence>
<organism evidence="5 6">
    <name type="scientific">Taxus chinensis</name>
    <name type="common">Chinese yew</name>
    <name type="synonym">Taxus wallichiana var. chinensis</name>
    <dbReference type="NCBI Taxonomy" id="29808"/>
    <lineage>
        <taxon>Eukaryota</taxon>
        <taxon>Viridiplantae</taxon>
        <taxon>Streptophyta</taxon>
        <taxon>Embryophyta</taxon>
        <taxon>Tracheophyta</taxon>
        <taxon>Spermatophyta</taxon>
        <taxon>Pinopsida</taxon>
        <taxon>Pinidae</taxon>
        <taxon>Conifers II</taxon>
        <taxon>Cupressales</taxon>
        <taxon>Taxaceae</taxon>
        <taxon>Taxus</taxon>
    </lineage>
</organism>
<comment type="similarity">
    <text evidence="1">Belongs to the protein prenyltransferase subunit alpha family.</text>
</comment>
<dbReference type="GO" id="GO:0005953">
    <property type="term" value="C:CAAX-protein geranylgeranyltransferase complex"/>
    <property type="evidence" value="ECO:0007669"/>
    <property type="project" value="TreeGrafter"/>
</dbReference>
<keyword evidence="3" id="KW-0808">Transferase</keyword>
<dbReference type="PANTHER" id="PTHR11129:SF10">
    <property type="entry name" value="PROTEIN PRENYLYLTRANSFERASE SUPERFAMILY PROTEIN"/>
    <property type="match status" value="1"/>
</dbReference>
<evidence type="ECO:0008006" key="7">
    <source>
        <dbReference type="Google" id="ProtNLM"/>
    </source>
</evidence>
<keyword evidence="4" id="KW-0677">Repeat</keyword>
<evidence type="ECO:0000313" key="6">
    <source>
        <dbReference type="Proteomes" id="UP000824469"/>
    </source>
</evidence>
<dbReference type="Proteomes" id="UP000824469">
    <property type="component" value="Unassembled WGS sequence"/>
</dbReference>
<feature type="non-terminal residue" evidence="5">
    <location>
        <position position="1"/>
    </location>
</feature>
<name>A0AA38CRA4_TAXCH</name>
<dbReference type="EMBL" id="JAHRHJ020000009">
    <property type="protein sequence ID" value="KAH9301729.1"/>
    <property type="molecule type" value="Genomic_DNA"/>
</dbReference>
<dbReference type="PROSITE" id="PS51147">
    <property type="entry name" value="PFTA"/>
    <property type="match status" value="2"/>
</dbReference>
<dbReference type="GO" id="GO:0005965">
    <property type="term" value="C:protein farnesyltransferase complex"/>
    <property type="evidence" value="ECO:0007669"/>
    <property type="project" value="TreeGrafter"/>
</dbReference>
<feature type="non-terminal residue" evidence="5">
    <location>
        <position position="345"/>
    </location>
</feature>
<gene>
    <name evidence="5" type="ORF">KI387_013312</name>
</gene>
<dbReference type="GO" id="GO:0004660">
    <property type="term" value="F:protein farnesyltransferase activity"/>
    <property type="evidence" value="ECO:0007669"/>
    <property type="project" value="TreeGrafter"/>
</dbReference>
<comment type="caution">
    <text evidence="5">The sequence shown here is derived from an EMBL/GenBank/DDBJ whole genome shotgun (WGS) entry which is preliminary data.</text>
</comment>
<evidence type="ECO:0000256" key="2">
    <source>
        <dbReference type="ARBA" id="ARBA00022602"/>
    </source>
</evidence>
<sequence length="345" mass="40345">NEVGFVHPSQLATFHPLEGEDQIASFGGNVQKSTVGTRNISYTGTSKFPLSVEGDTKTSRELSYDRSVFWSGDHKVAISVQALFLLYKTAKSAYLSAYQWYKRLVGSSQHEYYLPYVRETESSSETAEEDRHPLDIEGVENELMNHSKVVVLLSCDYASAWNSRKQVISRKPLKEVYCTELRLSALVISYAPKSEQAWSYRYWLIKLIINGLLNSKEVHLILESESDFVEHIVERSHMNYRAWRHRCWLVNHMSKTQVLNELHRTREWAESHVGDNCCFHYRRFLLLKLHQRARHIGEVDKDISLKFFYRSFENDTKGDEGEFILIWKEELDWNTNLIRHNSGRE</sequence>
<evidence type="ECO:0000256" key="1">
    <source>
        <dbReference type="ARBA" id="ARBA00006734"/>
    </source>
</evidence>
<accession>A0AA38CRA4</accession>
<dbReference type="GO" id="GO:0004662">
    <property type="term" value="F:CAAX-protein geranylgeranyltransferase activity"/>
    <property type="evidence" value="ECO:0007669"/>
    <property type="project" value="TreeGrafter"/>
</dbReference>
<dbReference type="PANTHER" id="PTHR11129">
    <property type="entry name" value="PROTEIN FARNESYLTRANSFERASE ALPHA SUBUNIT/RAB GERANYLGERANYL TRANSFERASE ALPHA SUBUNIT"/>
    <property type="match status" value="1"/>
</dbReference>
<evidence type="ECO:0000256" key="4">
    <source>
        <dbReference type="ARBA" id="ARBA00022737"/>
    </source>
</evidence>
<dbReference type="InterPro" id="IPR002088">
    <property type="entry name" value="Prenyl_trans_a"/>
</dbReference>
<dbReference type="Pfam" id="PF01239">
    <property type="entry name" value="PPTA"/>
    <property type="match status" value="3"/>
</dbReference>
<keyword evidence="6" id="KW-1185">Reference proteome</keyword>
<dbReference type="OMA" id="ELTWNEM"/>
<dbReference type="Gene3D" id="1.25.40.120">
    <property type="entry name" value="Protein prenylyltransferase"/>
    <property type="match status" value="1"/>
</dbReference>
<evidence type="ECO:0000313" key="5">
    <source>
        <dbReference type="EMBL" id="KAH9301729.1"/>
    </source>
</evidence>
<proteinExistence type="inferred from homology"/>
<dbReference type="SUPFAM" id="SSF48439">
    <property type="entry name" value="Protein prenylyltransferase"/>
    <property type="match status" value="1"/>
</dbReference>
<dbReference type="AlphaFoldDB" id="A0AA38CRA4"/>